<protein>
    <recommendedName>
        <fullName evidence="2">inorganic diphosphatase</fullName>
        <ecNumber evidence="2">3.6.1.1</ecNumber>
    </recommendedName>
    <alternativeName>
        <fullName evidence="6">Pyrophosphate phospho-hydrolase</fullName>
    </alternativeName>
</protein>
<dbReference type="GO" id="GO:0004427">
    <property type="term" value="F:inorganic diphosphate phosphatase activity"/>
    <property type="evidence" value="ECO:0007669"/>
    <property type="project" value="UniProtKB-EC"/>
</dbReference>
<dbReference type="InterPro" id="IPR004097">
    <property type="entry name" value="DHHA2"/>
</dbReference>
<dbReference type="PANTHER" id="PTHR12112:SF22">
    <property type="entry name" value="MANGANESE-DEPENDENT INORGANIC PYROPHOSPHATASE-RELATED"/>
    <property type="match status" value="1"/>
</dbReference>
<evidence type="ECO:0000259" key="8">
    <source>
        <dbReference type="SMART" id="SM01131"/>
    </source>
</evidence>
<dbReference type="RefSeq" id="WP_195813312.1">
    <property type="nucleotide sequence ID" value="NZ_JADOBI010000002.1"/>
</dbReference>
<feature type="domain" description="DHHA2" evidence="8">
    <location>
        <begin position="179"/>
        <end position="295"/>
    </location>
</feature>
<name>A0ABS0E151_9GAMM</name>
<dbReference type="InterPro" id="IPR001667">
    <property type="entry name" value="DDH_dom"/>
</dbReference>
<dbReference type="Gene3D" id="3.90.1640.10">
    <property type="entry name" value="inorganic pyrophosphatase (n-terminal core)"/>
    <property type="match status" value="1"/>
</dbReference>
<keyword evidence="4 9" id="KW-0378">Hydrolase</keyword>
<dbReference type="InterPro" id="IPR038222">
    <property type="entry name" value="DHHA2_dom_sf"/>
</dbReference>
<dbReference type="SUPFAM" id="SSF64182">
    <property type="entry name" value="DHH phosphoesterases"/>
    <property type="match status" value="1"/>
</dbReference>
<evidence type="ECO:0000256" key="4">
    <source>
        <dbReference type="ARBA" id="ARBA00022801"/>
    </source>
</evidence>
<dbReference type="NCBIfam" id="NF003877">
    <property type="entry name" value="PRK05427.1"/>
    <property type="match status" value="1"/>
</dbReference>
<dbReference type="Pfam" id="PF02833">
    <property type="entry name" value="DHHA2"/>
    <property type="match status" value="1"/>
</dbReference>
<dbReference type="EMBL" id="JADOBI010000002">
    <property type="protein sequence ID" value="MBF7978806.1"/>
    <property type="molecule type" value="Genomic_DNA"/>
</dbReference>
<evidence type="ECO:0000256" key="1">
    <source>
        <dbReference type="ARBA" id="ARBA00001936"/>
    </source>
</evidence>
<evidence type="ECO:0000256" key="2">
    <source>
        <dbReference type="ARBA" id="ARBA00012146"/>
    </source>
</evidence>
<evidence type="ECO:0000313" key="10">
    <source>
        <dbReference type="Proteomes" id="UP000636811"/>
    </source>
</evidence>
<evidence type="ECO:0000256" key="6">
    <source>
        <dbReference type="ARBA" id="ARBA00032535"/>
    </source>
</evidence>
<gene>
    <name evidence="9" type="ORF">IV433_05205</name>
</gene>
<reference evidence="9 10" key="1">
    <citation type="submission" date="2020-11" db="EMBL/GenBank/DDBJ databases">
        <title>Taxonomic investigation of Rahnella strains.</title>
        <authorList>
            <person name="Lee S.D."/>
        </authorList>
    </citation>
    <scope>NUCLEOTIDE SEQUENCE [LARGE SCALE GENOMIC DNA]</scope>
    <source>
        <strain evidence="9 10">SAP-17</strain>
    </source>
</reference>
<dbReference type="PANTHER" id="PTHR12112">
    <property type="entry name" value="BNIP - RELATED"/>
    <property type="match status" value="1"/>
</dbReference>
<comment type="cofactor">
    <cofactor evidence="1">
        <name>Mn(2+)</name>
        <dbReference type="ChEBI" id="CHEBI:29035"/>
    </cofactor>
</comment>
<keyword evidence="3" id="KW-0479">Metal-binding</keyword>
<keyword evidence="10" id="KW-1185">Reference proteome</keyword>
<keyword evidence="5" id="KW-0464">Manganese</keyword>
<sequence length="302" mass="32371">MIYVFGHLNPDSDTICSALITAGWLNHLGKPATPFRLGDITPETAFILQQAGVSEPALLDCALDDKDVWLVDFTDAEQGPESLLRSNIIGIIDHHRLGTVMTKNPPDVWIRSVGCCATILWQILSFESVMPVSASQATLLLGALLSDTVALTSSTTTAQDKAAAQALAELSGLDYDVFVKGLLTAKTNISGLSPARLLMRDAKSYRLNALSVLVSQIEVESVSSVEHMLADLIAELTRQTAQGGFDFGVVAVTDIFKRNSTLYFSDNNPLQTSGLCLPGVISRKKDILPWLTEAVAAPTGAK</sequence>
<dbReference type="EC" id="3.6.1.1" evidence="2"/>
<evidence type="ECO:0000256" key="3">
    <source>
        <dbReference type="ARBA" id="ARBA00022723"/>
    </source>
</evidence>
<comment type="catalytic activity">
    <reaction evidence="7">
        <text>diphosphate + H2O = 2 phosphate + H(+)</text>
        <dbReference type="Rhea" id="RHEA:24576"/>
        <dbReference type="ChEBI" id="CHEBI:15377"/>
        <dbReference type="ChEBI" id="CHEBI:15378"/>
        <dbReference type="ChEBI" id="CHEBI:33019"/>
        <dbReference type="ChEBI" id="CHEBI:43474"/>
        <dbReference type="EC" id="3.6.1.1"/>
    </reaction>
</comment>
<proteinExistence type="predicted"/>
<dbReference type="Proteomes" id="UP000636811">
    <property type="component" value="Unassembled WGS sequence"/>
</dbReference>
<organism evidence="9 10">
    <name type="scientific">Rahnella laticis</name>
    <dbReference type="NCBI Taxonomy" id="2787622"/>
    <lineage>
        <taxon>Bacteria</taxon>
        <taxon>Pseudomonadati</taxon>
        <taxon>Pseudomonadota</taxon>
        <taxon>Gammaproteobacteria</taxon>
        <taxon>Enterobacterales</taxon>
        <taxon>Yersiniaceae</taxon>
        <taxon>Rahnella</taxon>
    </lineage>
</organism>
<dbReference type="Gene3D" id="3.10.310.20">
    <property type="entry name" value="DHHA2 domain"/>
    <property type="match status" value="1"/>
</dbReference>
<evidence type="ECO:0000256" key="7">
    <source>
        <dbReference type="ARBA" id="ARBA00047820"/>
    </source>
</evidence>
<accession>A0ABS0E151</accession>
<dbReference type="InterPro" id="IPR038763">
    <property type="entry name" value="DHH_sf"/>
</dbReference>
<dbReference type="Pfam" id="PF01368">
    <property type="entry name" value="DHH"/>
    <property type="match status" value="1"/>
</dbReference>
<dbReference type="SMART" id="SM01131">
    <property type="entry name" value="DHHA2"/>
    <property type="match status" value="1"/>
</dbReference>
<comment type="caution">
    <text evidence="9">The sequence shown here is derived from an EMBL/GenBank/DDBJ whole genome shotgun (WGS) entry which is preliminary data.</text>
</comment>
<evidence type="ECO:0000256" key="5">
    <source>
        <dbReference type="ARBA" id="ARBA00023211"/>
    </source>
</evidence>
<evidence type="ECO:0000313" key="9">
    <source>
        <dbReference type="EMBL" id="MBF7978806.1"/>
    </source>
</evidence>